<protein>
    <submittedName>
        <fullName evidence="1">Uncharacterized protein</fullName>
    </submittedName>
</protein>
<gene>
    <name evidence="1" type="ORF">OXU80_16645</name>
</gene>
<name>A0ACD4NI95_9HYPH</name>
<keyword evidence="2" id="KW-1185">Reference proteome</keyword>
<sequence length="1349" mass="137530">MPPFIDWNAQRAAFEAEASRIVGRPVAIGGPIAARFLPYPTLELADVSVLGPDGRVLATIDRFAMDVEVAPLAGGEVRAFSVRLDRPVLLLPLGGDGTVTLPVSEPVLPQRVGAVTLEAVTVSDGRVVIEDPARGAITLAGIEGTFAAASGTGTFSGEGSLDGAGERARFDLRGQVNEAKNGASVQLAFDAPSLDARLGFDGSLRLEAGVPRLAGTADLRRPMPAAQPEVARAPADERSLWQRMVDRILWRDEPEAAPVAAPEPRTEEGPSLRAAGRLDATPASAVVTDLRIEAGGAERPYVLAGGGSLNVRAVPSFSLTLQGEPLILEAEGASAPGAPDAPVDPPSFAGRMAVLRSILETVPQPTIPGQVALSLPVVSAGEQAIRNVTLDAAPVAGGWAITNLSAELPGRTVLEAEGAVSVEEGFSFDGHVLLASRQPTGFADWIAGEVDPAIRRLPVAGFDARVHLDERSQRFDDLELNIGGDTVRGRLERASGAAGALVAAEIAGGRVDADALLALSALFEGEKAGLERLDRVDLDLAAGPVTLRGVTAGRIDGRLRYDGKRLDLSSLAIADLAGADLRLNGSVDDPGPEAAGSIELSLKAERPAGFLALLRERLPASPLVEALDRRAGQLGPLDVAGSLSTARDADGASPSLVVRLDGSAGGSRFDLSAALEKGLQARLTGGRFGAELTVDNDSPAVLLRQIGIEAIDAGAPGPLELELSLSASADGPVLASGSLRAPDNELSADGELTLSPSGIAGGELGLTLGSNDLGPWLRTGAVALAPPVSLLPADLAGTASWTDAGWRLADVEGTLAGTALSGELHREGGGDALLGGRLTVSDLSLPWASWLVYGSEPRTVDGSGGFWSEAPFPAGAPSALAGLGRFSVDFQVARLALDPAAVVEEVNGRLDGGDGSLGLVGARGRFAGGTLAGDVEMRRAAGLGGLTLTVEGQGLRATALGLGERLGPDAVLGGTLGIEASGSSISALVRGATGAGRIDLSGARLAGVPAGGLRPILEAADTEGFRLDEAAVADFVSSQAGPGFPLGAVSSQVSVDGGVLRLSPLTIAGPGAMLGVDGRLGLADLSLGASARLAFEAGLDAIEGASPEISYAVGGTLAEPMVSADLQSLTNYLSVRALQREEAEVAALVERARESARLRREVRLFRWRVAEAERAEAERRSAAAAAQQRRIDAVRADTEARVRAQREYDESRRAVPAAPAAAVEAAPAEAPPPAASEEAALPPQAAPVPEPAPLPLSPQAEPAEAAVPAIGNVPTPDERPQPPAAASRPSTSPPATRRRTAPAAPARTPAPAAPPALDFDAAAPRAPAIPPAAPSDFPSLPGVENPLDF</sequence>
<accession>A0ACD4NI95</accession>
<dbReference type="EMBL" id="CP113520">
    <property type="protein sequence ID" value="WAJ26501.1"/>
    <property type="molecule type" value="Genomic_DNA"/>
</dbReference>
<evidence type="ECO:0000313" key="1">
    <source>
        <dbReference type="EMBL" id="WAJ26501.1"/>
    </source>
</evidence>
<organism evidence="1 2">
    <name type="scientific">Antarcticirhabdus aurantiaca</name>
    <dbReference type="NCBI Taxonomy" id="2606717"/>
    <lineage>
        <taxon>Bacteria</taxon>
        <taxon>Pseudomonadati</taxon>
        <taxon>Pseudomonadota</taxon>
        <taxon>Alphaproteobacteria</taxon>
        <taxon>Hyphomicrobiales</taxon>
        <taxon>Aurantimonadaceae</taxon>
        <taxon>Antarcticirhabdus</taxon>
    </lineage>
</organism>
<dbReference type="Proteomes" id="UP001163223">
    <property type="component" value="Chromosome"/>
</dbReference>
<evidence type="ECO:0000313" key="2">
    <source>
        <dbReference type="Proteomes" id="UP001163223"/>
    </source>
</evidence>
<proteinExistence type="predicted"/>
<reference evidence="1" key="1">
    <citation type="submission" date="2022-11" db="EMBL/GenBank/DDBJ databases">
        <title>beta-Carotene-producing bacterium, Jeongeuplla avenae sp. nov., alleviates the salt stress of Arabidopsis seedlings.</title>
        <authorList>
            <person name="Jiang L."/>
            <person name="Lee J."/>
        </authorList>
    </citation>
    <scope>NUCLEOTIDE SEQUENCE</scope>
    <source>
        <strain evidence="1">DY_R2A_6</strain>
    </source>
</reference>